<dbReference type="PANTHER" id="PTHR10491">
    <property type="entry name" value="DTDP-4-DEHYDRORHAMNOSE REDUCTASE"/>
    <property type="match status" value="1"/>
</dbReference>
<evidence type="ECO:0000313" key="9">
    <source>
        <dbReference type="Proteomes" id="UP000517753"/>
    </source>
</evidence>
<dbReference type="GO" id="GO:0008831">
    <property type="term" value="F:dTDP-4-dehydrorhamnose reductase activity"/>
    <property type="evidence" value="ECO:0007669"/>
    <property type="project" value="UniProtKB-EC"/>
</dbReference>
<protein>
    <recommendedName>
        <fullName evidence="4 6">dTDP-4-dehydrorhamnose reductase</fullName>
        <ecNumber evidence="3 6">1.1.1.133</ecNumber>
    </recommendedName>
</protein>
<evidence type="ECO:0000259" key="7">
    <source>
        <dbReference type="Pfam" id="PF04321"/>
    </source>
</evidence>
<dbReference type="Proteomes" id="UP000517753">
    <property type="component" value="Unassembled WGS sequence"/>
</dbReference>
<evidence type="ECO:0000256" key="5">
    <source>
        <dbReference type="ARBA" id="ARBA00048200"/>
    </source>
</evidence>
<dbReference type="InterPro" id="IPR005913">
    <property type="entry name" value="dTDP_dehydrorham_reduct"/>
</dbReference>
<dbReference type="EMBL" id="JACCBY010000008">
    <property type="protein sequence ID" value="NYD92072.1"/>
    <property type="molecule type" value="Genomic_DNA"/>
</dbReference>
<dbReference type="GO" id="GO:0019305">
    <property type="term" value="P:dTDP-rhamnose biosynthetic process"/>
    <property type="evidence" value="ECO:0007669"/>
    <property type="project" value="UniProtKB-UniPathway"/>
</dbReference>
<sequence length="296" mass="30962">MMHVVPTTLILGAGGMLGRAVAAACPSPVVTAGRAELEGNDAQAIIALVARVAPSLVINCAADVDADGAERDISKAMAANGVLPGFVAEACQAAGALMVQVSSTGCYGAWKDTPFTEDDPAQPTTAHHRTKLIGERAVAAAASDHLIARVGWLYGGDASNPRNFVWRRLVEASTSSQLSSDDEQHGCPSNVADVARQLFVAIDAGVRGTINIVTQGSASRYEYVRRIIEAAQMPCEVKPAPAFVRAAPVSHNETAINARLQELGLDIMPHWATAIDNYVAKLRSDGLLANLEGNAT</sequence>
<gene>
    <name evidence="8" type="ORF">HD841_003892</name>
</gene>
<keyword evidence="6" id="KW-0521">NADP</keyword>
<dbReference type="InterPro" id="IPR029903">
    <property type="entry name" value="RmlD-like-bd"/>
</dbReference>
<evidence type="ECO:0000256" key="6">
    <source>
        <dbReference type="RuleBase" id="RU364082"/>
    </source>
</evidence>
<dbReference type="AlphaFoldDB" id="A0A7Y9K3N4"/>
<name>A0A7Y9K3N4_9SPHN</name>
<accession>A0A7Y9K3N4</accession>
<feature type="domain" description="RmlD-like substrate binding" evidence="7">
    <location>
        <begin position="8"/>
        <end position="283"/>
    </location>
</feature>
<comment type="similarity">
    <text evidence="2 6">Belongs to the dTDP-4-dehydrorhamnose reductase family.</text>
</comment>
<evidence type="ECO:0000256" key="3">
    <source>
        <dbReference type="ARBA" id="ARBA00012929"/>
    </source>
</evidence>
<proteinExistence type="inferred from homology"/>
<keyword evidence="9" id="KW-1185">Reference proteome</keyword>
<comment type="cofactor">
    <cofactor evidence="6">
        <name>Mg(2+)</name>
        <dbReference type="ChEBI" id="CHEBI:18420"/>
    </cofactor>
    <text evidence="6">Binds 1 Mg(2+) ion per monomer.</text>
</comment>
<dbReference type="SUPFAM" id="SSF51735">
    <property type="entry name" value="NAD(P)-binding Rossmann-fold domains"/>
    <property type="match status" value="1"/>
</dbReference>
<dbReference type="GO" id="GO:0048270">
    <property type="term" value="F:methionine adenosyltransferase regulator activity"/>
    <property type="evidence" value="ECO:0007669"/>
    <property type="project" value="TreeGrafter"/>
</dbReference>
<evidence type="ECO:0000256" key="1">
    <source>
        <dbReference type="ARBA" id="ARBA00004781"/>
    </source>
</evidence>
<dbReference type="PANTHER" id="PTHR10491:SF4">
    <property type="entry name" value="METHIONINE ADENOSYLTRANSFERASE 2 SUBUNIT BETA"/>
    <property type="match status" value="1"/>
</dbReference>
<dbReference type="Gene3D" id="3.40.50.720">
    <property type="entry name" value="NAD(P)-binding Rossmann-like Domain"/>
    <property type="match status" value="1"/>
</dbReference>
<comment type="pathway">
    <text evidence="1 6">Carbohydrate biosynthesis; dTDP-L-rhamnose biosynthesis.</text>
</comment>
<reference evidence="8 9" key="1">
    <citation type="submission" date="2020-07" db="EMBL/GenBank/DDBJ databases">
        <authorList>
            <person name="Partida-Martinez L."/>
            <person name="Huntemann M."/>
            <person name="Clum A."/>
            <person name="Wang J."/>
            <person name="Palaniappan K."/>
            <person name="Ritter S."/>
            <person name="Chen I.-M."/>
            <person name="Stamatis D."/>
            <person name="Reddy T."/>
            <person name="O'Malley R."/>
            <person name="Daum C."/>
            <person name="Shapiro N."/>
            <person name="Ivanova N."/>
            <person name="Kyrpides N."/>
            <person name="Woyke T."/>
        </authorList>
    </citation>
    <scope>NUCLEOTIDE SEQUENCE [LARGE SCALE GENOMIC DNA]</scope>
    <source>
        <strain evidence="8 9">AS2.3</strain>
    </source>
</reference>
<comment type="catalytic activity">
    <reaction evidence="5 6">
        <text>dTDP-beta-L-rhamnose + NADP(+) = dTDP-4-dehydro-beta-L-rhamnose + NADPH + H(+)</text>
        <dbReference type="Rhea" id="RHEA:21796"/>
        <dbReference type="ChEBI" id="CHEBI:15378"/>
        <dbReference type="ChEBI" id="CHEBI:57510"/>
        <dbReference type="ChEBI" id="CHEBI:57783"/>
        <dbReference type="ChEBI" id="CHEBI:58349"/>
        <dbReference type="ChEBI" id="CHEBI:62830"/>
        <dbReference type="EC" id="1.1.1.133"/>
    </reaction>
</comment>
<dbReference type="GO" id="GO:0048269">
    <property type="term" value="C:methionine adenosyltransferase complex"/>
    <property type="evidence" value="ECO:0007669"/>
    <property type="project" value="TreeGrafter"/>
</dbReference>
<dbReference type="Pfam" id="PF04321">
    <property type="entry name" value="RmlD_sub_bind"/>
    <property type="match status" value="1"/>
</dbReference>
<keyword evidence="6 8" id="KW-0560">Oxidoreductase</keyword>
<dbReference type="UniPathway" id="UPA00124"/>
<reference evidence="8 9" key="2">
    <citation type="submission" date="2020-08" db="EMBL/GenBank/DDBJ databases">
        <title>The Agave Microbiome: Exploring the role of microbial communities in plant adaptations to desert environments.</title>
        <authorList>
            <person name="Partida-Martinez L.P."/>
        </authorList>
    </citation>
    <scope>NUCLEOTIDE SEQUENCE [LARGE SCALE GENOMIC DNA]</scope>
    <source>
        <strain evidence="8 9">AS2.3</strain>
    </source>
</reference>
<dbReference type="EC" id="1.1.1.133" evidence="3 6"/>
<comment type="caution">
    <text evidence="8">The sequence shown here is derived from an EMBL/GenBank/DDBJ whole genome shotgun (WGS) entry which is preliminary data.</text>
</comment>
<evidence type="ECO:0000313" key="8">
    <source>
        <dbReference type="EMBL" id="NYD92072.1"/>
    </source>
</evidence>
<comment type="function">
    <text evidence="6">Catalyzes the reduction of dTDP-6-deoxy-L-lyxo-4-hexulose to yield dTDP-L-rhamnose.</text>
</comment>
<evidence type="ECO:0000256" key="4">
    <source>
        <dbReference type="ARBA" id="ARBA00017099"/>
    </source>
</evidence>
<organism evidence="8 9">
    <name type="scientific">Sphingomonas melonis</name>
    <dbReference type="NCBI Taxonomy" id="152682"/>
    <lineage>
        <taxon>Bacteria</taxon>
        <taxon>Pseudomonadati</taxon>
        <taxon>Pseudomonadota</taxon>
        <taxon>Alphaproteobacteria</taxon>
        <taxon>Sphingomonadales</taxon>
        <taxon>Sphingomonadaceae</taxon>
        <taxon>Sphingomonas</taxon>
    </lineage>
</organism>
<evidence type="ECO:0000256" key="2">
    <source>
        <dbReference type="ARBA" id="ARBA00010944"/>
    </source>
</evidence>
<dbReference type="GO" id="GO:0006556">
    <property type="term" value="P:S-adenosylmethionine biosynthetic process"/>
    <property type="evidence" value="ECO:0007669"/>
    <property type="project" value="TreeGrafter"/>
</dbReference>
<dbReference type="Gene3D" id="3.90.25.10">
    <property type="entry name" value="UDP-galactose 4-epimerase, domain 1"/>
    <property type="match status" value="1"/>
</dbReference>
<dbReference type="InterPro" id="IPR036291">
    <property type="entry name" value="NAD(P)-bd_dom_sf"/>
</dbReference>